<gene>
    <name evidence="1" type="ORF">LCGC14_1348520</name>
</gene>
<sequence>MDASMLSHKLDMILRELRVIKKNTDKPEPFQCEVHGYVIPILFPPDPTDGTQALECSVCVRSAP</sequence>
<dbReference type="AlphaFoldDB" id="A0A0F9MSE5"/>
<accession>A0A0F9MSE5</accession>
<comment type="caution">
    <text evidence="1">The sequence shown here is derived from an EMBL/GenBank/DDBJ whole genome shotgun (WGS) entry which is preliminary data.</text>
</comment>
<reference evidence="1" key="1">
    <citation type="journal article" date="2015" name="Nature">
        <title>Complex archaea that bridge the gap between prokaryotes and eukaryotes.</title>
        <authorList>
            <person name="Spang A."/>
            <person name="Saw J.H."/>
            <person name="Jorgensen S.L."/>
            <person name="Zaremba-Niedzwiedzka K."/>
            <person name="Martijn J."/>
            <person name="Lind A.E."/>
            <person name="van Eijk R."/>
            <person name="Schleper C."/>
            <person name="Guy L."/>
            <person name="Ettema T.J."/>
        </authorList>
    </citation>
    <scope>NUCLEOTIDE SEQUENCE</scope>
</reference>
<protein>
    <submittedName>
        <fullName evidence="1">Uncharacterized protein</fullName>
    </submittedName>
</protein>
<proteinExistence type="predicted"/>
<evidence type="ECO:0000313" key="1">
    <source>
        <dbReference type="EMBL" id="KKM79585.1"/>
    </source>
</evidence>
<organism evidence="1">
    <name type="scientific">marine sediment metagenome</name>
    <dbReference type="NCBI Taxonomy" id="412755"/>
    <lineage>
        <taxon>unclassified sequences</taxon>
        <taxon>metagenomes</taxon>
        <taxon>ecological metagenomes</taxon>
    </lineage>
</organism>
<dbReference type="EMBL" id="LAZR01008314">
    <property type="protein sequence ID" value="KKM79585.1"/>
    <property type="molecule type" value="Genomic_DNA"/>
</dbReference>
<name>A0A0F9MSE5_9ZZZZ</name>